<evidence type="ECO:0000313" key="2">
    <source>
        <dbReference type="Proteomes" id="UP000078387"/>
    </source>
</evidence>
<dbReference type="InterPro" id="IPR041492">
    <property type="entry name" value="HAD_2"/>
</dbReference>
<accession>A0A5K1UTQ2</accession>
<dbReference type="GO" id="GO:0006281">
    <property type="term" value="P:DNA repair"/>
    <property type="evidence" value="ECO:0007669"/>
    <property type="project" value="TreeGrafter"/>
</dbReference>
<dbReference type="GO" id="GO:0008967">
    <property type="term" value="F:phosphoglycolate phosphatase activity"/>
    <property type="evidence" value="ECO:0007669"/>
    <property type="project" value="TreeGrafter"/>
</dbReference>
<protein>
    <submittedName>
        <fullName evidence="1">Haloacid dehalogenase-like hydrolase domain-contain</fullName>
    </submittedName>
</protein>
<proteinExistence type="predicted"/>
<dbReference type="InterPro" id="IPR036412">
    <property type="entry name" value="HAD-like_sf"/>
</dbReference>
<keyword evidence="1" id="KW-0378">Hydrolase</keyword>
<dbReference type="VEuPathDB" id="AmoebaDB:EHI_153750"/>
<dbReference type="AlphaFoldDB" id="A0A5K1UTQ2"/>
<dbReference type="InterPro" id="IPR023214">
    <property type="entry name" value="HAD_sf"/>
</dbReference>
<dbReference type="Pfam" id="PF13419">
    <property type="entry name" value="HAD_2"/>
    <property type="match status" value="1"/>
</dbReference>
<gene>
    <name evidence="1" type="ORF">CL6EHI_153750</name>
</gene>
<dbReference type="Proteomes" id="UP000078387">
    <property type="component" value="Unassembled WGS sequence"/>
</dbReference>
<sequence length="227" mass="26526">MKIKCLMIDHDDTAVNSTELINYPCYVEFMKKYYSDKPILTIEMWYEVLWNIGLVEYYKTEVGLTDEMLQFEHSYWKKYISEKPRPPFFDGFIDLLKRFKEQGGIVAVVSFSSKEVILKHYNEATNGEFIPDEIFGYQHGHPEFSKPNTYPIEQLIKKYGFKPEEMVMVDDMKEGLIMASRVKGVKSIGVQYSEGHGKTIDQMKEYCDFIAYKVSDIAEFIGLTSEE</sequence>
<dbReference type="VEuPathDB" id="AmoebaDB:KM1_102670"/>
<dbReference type="VEuPathDB" id="AmoebaDB:EHI7A_072780"/>
<dbReference type="Gene3D" id="3.40.50.1000">
    <property type="entry name" value="HAD superfamily/HAD-like"/>
    <property type="match status" value="1"/>
</dbReference>
<comment type="caution">
    <text evidence="1">The sequence shown here is derived from an EMBL/GenBank/DDBJ whole genome shotgun (WGS) entry which is preliminary data.</text>
</comment>
<dbReference type="VEuPathDB" id="AmoebaDB:EHI8A_074320"/>
<dbReference type="PANTHER" id="PTHR43434:SF1">
    <property type="entry name" value="PHOSPHOGLYCOLATE PHOSPHATASE"/>
    <property type="match status" value="1"/>
</dbReference>
<dbReference type="PANTHER" id="PTHR43434">
    <property type="entry name" value="PHOSPHOGLYCOLATE PHOSPHATASE"/>
    <property type="match status" value="1"/>
</dbReference>
<evidence type="ECO:0000313" key="1">
    <source>
        <dbReference type="EMBL" id="GAT91628.1"/>
    </source>
</evidence>
<dbReference type="FunFam" id="3.40.50.1000:FF:000367">
    <property type="entry name" value="Haloacid dehalogenase family hydrolase domain containing protein"/>
    <property type="match status" value="1"/>
</dbReference>
<name>A0A5K1UTQ2_ENTHI</name>
<dbReference type="InterPro" id="IPR050155">
    <property type="entry name" value="HAD-like_hydrolase_sf"/>
</dbReference>
<dbReference type="SUPFAM" id="SSF56784">
    <property type="entry name" value="HAD-like"/>
    <property type="match status" value="1"/>
</dbReference>
<reference evidence="1 2" key="1">
    <citation type="submission" date="2016-05" db="EMBL/GenBank/DDBJ databases">
        <title>First whole genome sequencing of Entamoeba histolytica HM1:IMSS-clone-6.</title>
        <authorList>
            <person name="Mukherjee Avik.K."/>
            <person name="Izumyama S."/>
            <person name="Nakada-Tsukui K."/>
            <person name="Nozaki T."/>
        </authorList>
    </citation>
    <scope>NUCLEOTIDE SEQUENCE [LARGE SCALE GENOMIC DNA]</scope>
    <source>
        <strain evidence="1 2">HM1:IMSS clone 6</strain>
    </source>
</reference>
<dbReference type="VEuPathDB" id="AmoebaDB:EHI5A_084690"/>
<dbReference type="OMA" id="DKMKEYC"/>
<organism evidence="1 2">
    <name type="scientific">Entamoeba histolytica</name>
    <dbReference type="NCBI Taxonomy" id="5759"/>
    <lineage>
        <taxon>Eukaryota</taxon>
        <taxon>Amoebozoa</taxon>
        <taxon>Evosea</taxon>
        <taxon>Archamoebae</taxon>
        <taxon>Mastigamoebida</taxon>
        <taxon>Entamoebidae</taxon>
        <taxon>Entamoeba</taxon>
    </lineage>
</organism>
<dbReference type="EMBL" id="BDEQ01000001">
    <property type="protein sequence ID" value="GAT91628.1"/>
    <property type="molecule type" value="Genomic_DNA"/>
</dbReference>